<dbReference type="GO" id="GO:0006284">
    <property type="term" value="P:base-excision repair"/>
    <property type="evidence" value="ECO:0007669"/>
    <property type="project" value="InterPro"/>
</dbReference>
<evidence type="ECO:0000313" key="7">
    <source>
        <dbReference type="Proteomes" id="UP000655759"/>
    </source>
</evidence>
<protein>
    <recommendedName>
        <fullName evidence="5">Putative 3-methyladenine DNA glycosylase</fullName>
        <ecNumber evidence="5">3.2.2.-</ecNumber>
    </recommendedName>
</protein>
<dbReference type="EC" id="3.2.2.-" evidence="5"/>
<dbReference type="Gene3D" id="3.10.300.10">
    <property type="entry name" value="Methylpurine-DNA glycosylase (MPG)"/>
    <property type="match status" value="1"/>
</dbReference>
<dbReference type="InterPro" id="IPR003180">
    <property type="entry name" value="MPG"/>
</dbReference>
<dbReference type="Proteomes" id="UP000655759">
    <property type="component" value="Unassembled WGS sequence"/>
</dbReference>
<keyword evidence="6" id="KW-0326">Glycosidase</keyword>
<dbReference type="NCBIfam" id="TIGR00567">
    <property type="entry name" value="3mg"/>
    <property type="match status" value="1"/>
</dbReference>
<organism evidence="6 7">
    <name type="scientific">Candidatus Nitrosotenuis uzonensis</name>
    <dbReference type="NCBI Taxonomy" id="1407055"/>
    <lineage>
        <taxon>Archaea</taxon>
        <taxon>Nitrososphaerota</taxon>
        <taxon>Candidatus Nitrosotenuis</taxon>
    </lineage>
</organism>
<evidence type="ECO:0000256" key="3">
    <source>
        <dbReference type="ARBA" id="ARBA00022801"/>
    </source>
</evidence>
<dbReference type="NCBIfam" id="NF002003">
    <property type="entry name" value="PRK00802.1-3"/>
    <property type="match status" value="1"/>
</dbReference>
<keyword evidence="3 5" id="KW-0378">Hydrolase</keyword>
<proteinExistence type="inferred from homology"/>
<evidence type="ECO:0000256" key="4">
    <source>
        <dbReference type="ARBA" id="ARBA00023204"/>
    </source>
</evidence>
<evidence type="ECO:0000313" key="6">
    <source>
        <dbReference type="EMBL" id="CAE6497676.1"/>
    </source>
</evidence>
<keyword evidence="2 5" id="KW-0227">DNA damage</keyword>
<dbReference type="Pfam" id="PF02245">
    <property type="entry name" value="Pur_DNA_glyco"/>
    <property type="match status" value="1"/>
</dbReference>
<dbReference type="FunFam" id="3.10.300.10:FF:000001">
    <property type="entry name" value="Putative 3-methyladenine DNA glycosylase"/>
    <property type="match status" value="1"/>
</dbReference>
<dbReference type="GO" id="GO:0003677">
    <property type="term" value="F:DNA binding"/>
    <property type="evidence" value="ECO:0007669"/>
    <property type="project" value="InterPro"/>
</dbReference>
<dbReference type="InterPro" id="IPR036995">
    <property type="entry name" value="MPG_sf"/>
</dbReference>
<accession>A0A812F4V5</accession>
<evidence type="ECO:0000256" key="5">
    <source>
        <dbReference type="HAMAP-Rule" id="MF_00527"/>
    </source>
</evidence>
<evidence type="ECO:0000256" key="2">
    <source>
        <dbReference type="ARBA" id="ARBA00022763"/>
    </source>
</evidence>
<dbReference type="CDD" id="cd00540">
    <property type="entry name" value="AAG"/>
    <property type="match status" value="1"/>
</dbReference>
<gene>
    <name evidence="6" type="ORF">NUZ5A_50697</name>
</gene>
<keyword evidence="4 5" id="KW-0234">DNA repair</keyword>
<dbReference type="AlphaFoldDB" id="A0A812F4V5"/>
<evidence type="ECO:0000256" key="1">
    <source>
        <dbReference type="ARBA" id="ARBA00009232"/>
    </source>
</evidence>
<name>A0A812F4V5_9ARCH</name>
<sequence length="191" mass="21570">MTTSNITRPSREFYARDTVDVAKDLLGKIIVRRIGKTVLCGMITETEAYRYEDDPASHAHSGMTERNKAMFGEVGRAYVYFTYGMHYCVNVVARNKYRKAGAVLIRSLEPQSGIKTMMKNRGIHNIENLANGPAKLTCALNITKQHYGEDFVTSKSLYIINGRDIKQNIIAGPRIGIRKGTEKMWNFRISA</sequence>
<reference evidence="6" key="1">
    <citation type="submission" date="2021-02" db="EMBL/GenBank/DDBJ databases">
        <authorList>
            <person name="Han P."/>
        </authorList>
    </citation>
    <scope>NUCLEOTIDE SEQUENCE</scope>
    <source>
        <strain evidence="6">Candidatus Nitrosotenuis uzonensis 5A</strain>
    </source>
</reference>
<dbReference type="GO" id="GO:0003905">
    <property type="term" value="F:alkylbase DNA N-glycosylase activity"/>
    <property type="evidence" value="ECO:0007669"/>
    <property type="project" value="InterPro"/>
</dbReference>
<dbReference type="InterPro" id="IPR011034">
    <property type="entry name" value="Formyl_transferase-like_C_sf"/>
</dbReference>
<dbReference type="PANTHER" id="PTHR10429">
    <property type="entry name" value="DNA-3-METHYLADENINE GLYCOSYLASE"/>
    <property type="match status" value="1"/>
</dbReference>
<dbReference type="EMBL" id="CAJNAQ010000005">
    <property type="protein sequence ID" value="CAE6497676.1"/>
    <property type="molecule type" value="Genomic_DNA"/>
</dbReference>
<comment type="similarity">
    <text evidence="1 5">Belongs to the DNA glycosylase MPG family.</text>
</comment>
<comment type="caution">
    <text evidence="6">The sequence shown here is derived from an EMBL/GenBank/DDBJ whole genome shotgun (WGS) entry which is preliminary data.</text>
</comment>
<dbReference type="HAMAP" id="MF_00527">
    <property type="entry name" value="3MGH"/>
    <property type="match status" value="1"/>
</dbReference>
<dbReference type="PANTHER" id="PTHR10429:SF0">
    <property type="entry name" value="DNA-3-METHYLADENINE GLYCOSYLASE"/>
    <property type="match status" value="1"/>
</dbReference>
<dbReference type="SUPFAM" id="SSF50486">
    <property type="entry name" value="FMT C-terminal domain-like"/>
    <property type="match status" value="1"/>
</dbReference>